<sequence length="291" mass="31376">MTDSFPDPATTRPDVRVVCVVYHPGDELATFARTLATASTATVELVIVDNGTDPTVARAVADQFGARLVTPGANLGYGGAANLGAAGTEAPWIVVANSDIEWQPGSLDALVEAGRSEPRAGSVGPALLNTDGTVYPSARALPSLTQGAGHALFVRVWPGNPWTRRYRAHEQDTGTRRAAGWLSGACLVLRREAFEAVGGFDDEYFMFFEDVDLGERLGRAGWTNLYVPQVQVTHVGGTSWKARPAPMISAHHASAARYVGRRYPHWYQWPVRRAAALGLRLRERAELRAAA</sequence>
<gene>
    <name evidence="1" type="ORF">CXY01_21440</name>
</gene>
<organism evidence="1 2">
    <name type="scientific">Cellulomonas xylanilytica</name>
    <dbReference type="NCBI Taxonomy" id="233583"/>
    <lineage>
        <taxon>Bacteria</taxon>
        <taxon>Bacillati</taxon>
        <taxon>Actinomycetota</taxon>
        <taxon>Actinomycetes</taxon>
        <taxon>Micrococcales</taxon>
        <taxon>Cellulomonadaceae</taxon>
        <taxon>Cellulomonas</taxon>
    </lineage>
</organism>
<reference evidence="1 2" key="1">
    <citation type="submission" date="2019-07" db="EMBL/GenBank/DDBJ databases">
        <title>Whole genome shotgun sequence of Cellulomonas xylanilytica NBRC 101102.</title>
        <authorList>
            <person name="Hosoyama A."/>
            <person name="Uohara A."/>
            <person name="Ohji S."/>
            <person name="Ichikawa N."/>
        </authorList>
    </citation>
    <scope>NUCLEOTIDE SEQUENCE [LARGE SCALE GENOMIC DNA]</scope>
    <source>
        <strain evidence="1 2">NBRC 101102</strain>
    </source>
</reference>
<dbReference type="Gene3D" id="3.90.550.10">
    <property type="entry name" value="Spore Coat Polysaccharide Biosynthesis Protein SpsA, Chain A"/>
    <property type="match status" value="1"/>
</dbReference>
<dbReference type="EMBL" id="BJUB01000006">
    <property type="protein sequence ID" value="GEK21624.1"/>
    <property type="molecule type" value="Genomic_DNA"/>
</dbReference>
<dbReference type="Proteomes" id="UP000321118">
    <property type="component" value="Unassembled WGS sequence"/>
</dbReference>
<accession>A0A510V421</accession>
<dbReference type="PANTHER" id="PTHR43179:SF7">
    <property type="entry name" value="RHAMNOSYLTRANSFERASE WBBL"/>
    <property type="match status" value="1"/>
</dbReference>
<keyword evidence="1" id="KW-0808">Transferase</keyword>
<dbReference type="AlphaFoldDB" id="A0A510V421"/>
<comment type="caution">
    <text evidence="1">The sequence shown here is derived from an EMBL/GenBank/DDBJ whole genome shotgun (WGS) entry which is preliminary data.</text>
</comment>
<dbReference type="GO" id="GO:0016740">
    <property type="term" value="F:transferase activity"/>
    <property type="evidence" value="ECO:0007669"/>
    <property type="project" value="UniProtKB-KW"/>
</dbReference>
<dbReference type="PANTHER" id="PTHR43179">
    <property type="entry name" value="RHAMNOSYLTRANSFERASE WBBL"/>
    <property type="match status" value="1"/>
</dbReference>
<evidence type="ECO:0000313" key="1">
    <source>
        <dbReference type="EMBL" id="GEK21624.1"/>
    </source>
</evidence>
<name>A0A510V421_9CELL</name>
<dbReference type="InterPro" id="IPR029044">
    <property type="entry name" value="Nucleotide-diphossugar_trans"/>
</dbReference>
<dbReference type="SUPFAM" id="SSF53448">
    <property type="entry name" value="Nucleotide-diphospho-sugar transferases"/>
    <property type="match status" value="1"/>
</dbReference>
<proteinExistence type="predicted"/>
<protein>
    <submittedName>
        <fullName evidence="1">Putative dTDP-rhamnosyltransferase</fullName>
    </submittedName>
</protein>
<dbReference type="OrthoDB" id="9771846at2"/>
<evidence type="ECO:0000313" key="2">
    <source>
        <dbReference type="Proteomes" id="UP000321118"/>
    </source>
</evidence>
<keyword evidence="2" id="KW-1185">Reference proteome</keyword>
<dbReference type="RefSeq" id="WP_146927421.1">
    <property type="nucleotide sequence ID" value="NZ_BJUB01000006.1"/>
</dbReference>
<dbReference type="Pfam" id="PF13641">
    <property type="entry name" value="Glyco_tranf_2_3"/>
    <property type="match status" value="1"/>
</dbReference>